<comment type="caution">
    <text evidence="2">The sequence shown here is derived from an EMBL/GenBank/DDBJ whole genome shotgun (WGS) entry which is preliminary data.</text>
</comment>
<evidence type="ECO:0000313" key="2">
    <source>
        <dbReference type="EMBL" id="MFD1709793.1"/>
    </source>
</evidence>
<dbReference type="EMBL" id="JBHUEJ010000010">
    <property type="protein sequence ID" value="MFD1709793.1"/>
    <property type="molecule type" value="Genomic_DNA"/>
</dbReference>
<organism evidence="2 3">
    <name type="scientific">Ottowia flava</name>
    <dbReference type="NCBI Taxonomy" id="2675430"/>
    <lineage>
        <taxon>Bacteria</taxon>
        <taxon>Pseudomonadati</taxon>
        <taxon>Pseudomonadota</taxon>
        <taxon>Betaproteobacteria</taxon>
        <taxon>Burkholderiales</taxon>
        <taxon>Comamonadaceae</taxon>
        <taxon>Ottowia</taxon>
    </lineage>
</organism>
<reference evidence="3" key="1">
    <citation type="journal article" date="2019" name="Int. J. Syst. Evol. Microbiol.">
        <title>The Global Catalogue of Microorganisms (GCM) 10K type strain sequencing project: providing services to taxonomists for standard genome sequencing and annotation.</title>
        <authorList>
            <consortium name="The Broad Institute Genomics Platform"/>
            <consortium name="The Broad Institute Genome Sequencing Center for Infectious Disease"/>
            <person name="Wu L."/>
            <person name="Ma J."/>
        </authorList>
    </citation>
    <scope>NUCLEOTIDE SEQUENCE [LARGE SCALE GENOMIC DNA]</scope>
    <source>
        <strain evidence="3">LMG 29247</strain>
    </source>
</reference>
<dbReference type="InterPro" id="IPR055397">
    <property type="entry name" value="TraK_C"/>
</dbReference>
<evidence type="ECO:0000313" key="3">
    <source>
        <dbReference type="Proteomes" id="UP001597304"/>
    </source>
</evidence>
<dbReference type="RefSeq" id="WP_147914638.1">
    <property type="nucleotide sequence ID" value="NZ_JBHUEJ010000010.1"/>
</dbReference>
<name>A0ABW4KRC0_9BURK</name>
<dbReference type="Proteomes" id="UP001597304">
    <property type="component" value="Unassembled WGS sequence"/>
</dbReference>
<feature type="domain" description="TraK C-terminal" evidence="1">
    <location>
        <begin position="196"/>
        <end position="292"/>
    </location>
</feature>
<gene>
    <name evidence="2" type="ORF">ACFSF0_04190</name>
</gene>
<protein>
    <submittedName>
        <fullName evidence="2">Type-F conjugative transfer system secretin TraK</fullName>
    </submittedName>
</protein>
<keyword evidence="3" id="KW-1185">Reference proteome</keyword>
<dbReference type="Pfam" id="PF23536">
    <property type="entry name" value="TraK_C"/>
    <property type="match status" value="1"/>
</dbReference>
<sequence>MAHLLTARAARLLLPRVTAISLIPPFHRLIASKTTGVIFMRRSVIQPTSLALLLATAMAGASAQPSSTGLGRLNVNKSIEVQAESGLQNVVTRYGENRSVPVSADQPNMILTPFADPNVVGDGVGYDLGRNGNVIIVSATKKRPFWISIVDKSNPTATPVSLTLQPRSGMQSQTIVMQVAGKGAVDSDSDGHGSGFVNRMRDVLRDIVQGRNPRGFTVRPLASKMALTNGLTAKPVELYASSSHDIYRFRITNGSSTTQTLTEEFFGDKDVAAVTIYPNLSLQPNQSTDVLIMTKRGGN</sequence>
<proteinExistence type="predicted"/>
<accession>A0ABW4KRC0</accession>
<evidence type="ECO:0000259" key="1">
    <source>
        <dbReference type="Pfam" id="PF23536"/>
    </source>
</evidence>